<protein>
    <submittedName>
        <fullName evidence="1">Uncharacterized protein</fullName>
    </submittedName>
</protein>
<sequence length="158" mass="18458">MINEAAILNLFQLYTNMAKELCACMQQVVPDQHKSLLAKPLTPTNFEWLFDLIHDIEPSKEFVWYLDMQWSWYLHGEHCLFESEQGTMIEANIYNTNFVDIAFFNAFIKSYQESSFVLQSIDDLDFNFTATLFDQFAKRNLLKQQSGTNFTLVNPSAE</sequence>
<comment type="caution">
    <text evidence="1">The sequence shown here is derived from an EMBL/GenBank/DDBJ whole genome shotgun (WGS) entry which is preliminary data.</text>
</comment>
<organism evidence="1 2">
    <name type="scientific">Paenibacillus nicotianae</name>
    <dbReference type="NCBI Taxonomy" id="1526551"/>
    <lineage>
        <taxon>Bacteria</taxon>
        <taxon>Bacillati</taxon>
        <taxon>Bacillota</taxon>
        <taxon>Bacilli</taxon>
        <taxon>Bacillales</taxon>
        <taxon>Paenibacillaceae</taxon>
        <taxon>Paenibacillus</taxon>
    </lineage>
</organism>
<gene>
    <name evidence="1" type="ORF">ACFSGI_05935</name>
</gene>
<evidence type="ECO:0000313" key="2">
    <source>
        <dbReference type="Proteomes" id="UP001597403"/>
    </source>
</evidence>
<proteinExistence type="predicted"/>
<dbReference type="RefSeq" id="WP_204823257.1">
    <property type="nucleotide sequence ID" value="NZ_JBHUGF010000010.1"/>
</dbReference>
<dbReference type="EMBL" id="JBHUGF010000010">
    <property type="protein sequence ID" value="MFD1989490.1"/>
    <property type="molecule type" value="Genomic_DNA"/>
</dbReference>
<keyword evidence="2" id="KW-1185">Reference proteome</keyword>
<evidence type="ECO:0000313" key="1">
    <source>
        <dbReference type="EMBL" id="MFD1989490.1"/>
    </source>
</evidence>
<name>A0ABW4USS9_9BACL</name>
<dbReference type="Proteomes" id="UP001597403">
    <property type="component" value="Unassembled WGS sequence"/>
</dbReference>
<accession>A0ABW4USS9</accession>
<reference evidence="2" key="1">
    <citation type="journal article" date="2019" name="Int. J. Syst. Evol. Microbiol.">
        <title>The Global Catalogue of Microorganisms (GCM) 10K type strain sequencing project: providing services to taxonomists for standard genome sequencing and annotation.</title>
        <authorList>
            <consortium name="The Broad Institute Genomics Platform"/>
            <consortium name="The Broad Institute Genome Sequencing Center for Infectious Disease"/>
            <person name="Wu L."/>
            <person name="Ma J."/>
        </authorList>
    </citation>
    <scope>NUCLEOTIDE SEQUENCE [LARGE SCALE GENOMIC DNA]</scope>
    <source>
        <strain evidence="2">CGMCC 1.15067</strain>
    </source>
</reference>